<dbReference type="Gene3D" id="3.30.1240.10">
    <property type="match status" value="1"/>
</dbReference>
<dbReference type="InterPro" id="IPR006379">
    <property type="entry name" value="HAD-SF_hydro_IIB"/>
</dbReference>
<dbReference type="Pfam" id="PF08282">
    <property type="entry name" value="Hydrolase_3"/>
    <property type="match status" value="1"/>
</dbReference>
<dbReference type="EMBL" id="DVMJ01000051">
    <property type="protein sequence ID" value="HIU13552.1"/>
    <property type="molecule type" value="Genomic_DNA"/>
</dbReference>
<name>A0A9D1HPI7_9FIRM</name>
<dbReference type="GO" id="GO:0005829">
    <property type="term" value="C:cytosol"/>
    <property type="evidence" value="ECO:0007669"/>
    <property type="project" value="TreeGrafter"/>
</dbReference>
<gene>
    <name evidence="1" type="ORF">IAD15_05730</name>
</gene>
<reference evidence="1" key="1">
    <citation type="submission" date="2020-10" db="EMBL/GenBank/DDBJ databases">
        <authorList>
            <person name="Gilroy R."/>
        </authorList>
    </citation>
    <scope>NUCLEOTIDE SEQUENCE</scope>
    <source>
        <strain evidence="1">CHK195-11698</strain>
    </source>
</reference>
<dbReference type="GO" id="GO:0016791">
    <property type="term" value="F:phosphatase activity"/>
    <property type="evidence" value="ECO:0007669"/>
    <property type="project" value="TreeGrafter"/>
</dbReference>
<protein>
    <submittedName>
        <fullName evidence="1">HAD family phosphatase</fullName>
    </submittedName>
</protein>
<dbReference type="Gene3D" id="3.40.50.1000">
    <property type="entry name" value="HAD superfamily/HAD-like"/>
    <property type="match status" value="1"/>
</dbReference>
<evidence type="ECO:0000313" key="1">
    <source>
        <dbReference type="EMBL" id="HIU13552.1"/>
    </source>
</evidence>
<evidence type="ECO:0000313" key="2">
    <source>
        <dbReference type="Proteomes" id="UP000824175"/>
    </source>
</evidence>
<dbReference type="SUPFAM" id="SSF56784">
    <property type="entry name" value="HAD-like"/>
    <property type="match status" value="1"/>
</dbReference>
<proteinExistence type="predicted"/>
<dbReference type="NCBIfam" id="TIGR01484">
    <property type="entry name" value="HAD-SF-IIB"/>
    <property type="match status" value="1"/>
</dbReference>
<sequence length="290" mass="32737">MIKCIVSDLDGTLIKPDDTIEDRTWYLLQDLMAKGVEVIIATGRDRNMVVDFLRQYPIQGDLILNNGAERSDTWFLRHQYYPMNPNAFRQVSKILVDRGYLLAIHTDQGKYAFVDRETFWERHYALLMANKPDGFSLPKKTFTTREGYLRDLHYAKDADEMIEKGIQVLKIDARHIDGASCQGVRSQLDIEGLDFSSSYEDNIEITSHVSNKGKLLSQLMDEKGYDVDEVAVFGDGLNDCAMLQGKPYSFAPANACKEAKASSRFILSSTCEQGAVGEGIEKLISWGQLP</sequence>
<dbReference type="AlphaFoldDB" id="A0A9D1HPI7"/>
<organism evidence="1 2">
    <name type="scientific">Candidatus Fimiplasma intestinipullorum</name>
    <dbReference type="NCBI Taxonomy" id="2840825"/>
    <lineage>
        <taxon>Bacteria</taxon>
        <taxon>Bacillati</taxon>
        <taxon>Bacillota</taxon>
        <taxon>Clostridia</taxon>
        <taxon>Eubacteriales</taxon>
        <taxon>Candidatus Fimiplasma</taxon>
    </lineage>
</organism>
<reference evidence="1" key="2">
    <citation type="journal article" date="2021" name="PeerJ">
        <title>Extensive microbial diversity within the chicken gut microbiome revealed by metagenomics and culture.</title>
        <authorList>
            <person name="Gilroy R."/>
            <person name="Ravi A."/>
            <person name="Getino M."/>
            <person name="Pursley I."/>
            <person name="Horton D.L."/>
            <person name="Alikhan N.F."/>
            <person name="Baker D."/>
            <person name="Gharbi K."/>
            <person name="Hall N."/>
            <person name="Watson M."/>
            <person name="Adriaenssens E.M."/>
            <person name="Foster-Nyarko E."/>
            <person name="Jarju S."/>
            <person name="Secka A."/>
            <person name="Antonio M."/>
            <person name="Oren A."/>
            <person name="Chaudhuri R.R."/>
            <person name="La Ragione R."/>
            <person name="Hildebrand F."/>
            <person name="Pallen M.J."/>
        </authorList>
    </citation>
    <scope>NUCLEOTIDE SEQUENCE</scope>
    <source>
        <strain evidence="1">CHK195-11698</strain>
    </source>
</reference>
<dbReference type="Proteomes" id="UP000824175">
    <property type="component" value="Unassembled WGS sequence"/>
</dbReference>
<dbReference type="InterPro" id="IPR036412">
    <property type="entry name" value="HAD-like_sf"/>
</dbReference>
<dbReference type="PANTHER" id="PTHR10000:SF8">
    <property type="entry name" value="HAD SUPERFAMILY HYDROLASE-LIKE, TYPE 3"/>
    <property type="match status" value="1"/>
</dbReference>
<dbReference type="PANTHER" id="PTHR10000">
    <property type="entry name" value="PHOSPHOSERINE PHOSPHATASE"/>
    <property type="match status" value="1"/>
</dbReference>
<comment type="caution">
    <text evidence="1">The sequence shown here is derived from an EMBL/GenBank/DDBJ whole genome shotgun (WGS) entry which is preliminary data.</text>
</comment>
<dbReference type="GO" id="GO:0000287">
    <property type="term" value="F:magnesium ion binding"/>
    <property type="evidence" value="ECO:0007669"/>
    <property type="project" value="TreeGrafter"/>
</dbReference>
<dbReference type="InterPro" id="IPR023214">
    <property type="entry name" value="HAD_sf"/>
</dbReference>
<accession>A0A9D1HPI7</accession>